<accession>A0A934WJF2</accession>
<dbReference type="Proteomes" id="UP000706333">
    <property type="component" value="Unassembled WGS sequence"/>
</dbReference>
<dbReference type="Gene3D" id="3.40.1350.60">
    <property type="match status" value="1"/>
</dbReference>
<dbReference type="PANTHER" id="PTHR30545">
    <property type="entry name" value="SUGAR FERMENTATION STIMULATION PROTEIN A"/>
    <property type="match status" value="1"/>
</dbReference>
<dbReference type="HAMAP" id="MF_00095">
    <property type="entry name" value="SfsA"/>
    <property type="match status" value="1"/>
</dbReference>
<dbReference type="NCBIfam" id="TIGR00230">
    <property type="entry name" value="sfsA"/>
    <property type="match status" value="1"/>
</dbReference>
<dbReference type="AlphaFoldDB" id="A0A934WJF2"/>
<feature type="region of interest" description="Disordered" evidence="2">
    <location>
        <begin position="243"/>
        <end position="264"/>
    </location>
</feature>
<feature type="domain" description="Sugar fermentation stimulation protein C-terminal" evidence="3">
    <location>
        <begin position="85"/>
        <end position="232"/>
    </location>
</feature>
<feature type="domain" description="SfsA N-terminal OB" evidence="4">
    <location>
        <begin position="13"/>
        <end position="81"/>
    </location>
</feature>
<dbReference type="PANTHER" id="PTHR30545:SF2">
    <property type="entry name" value="SUGAR FERMENTATION STIMULATION PROTEIN A"/>
    <property type="match status" value="1"/>
</dbReference>
<protein>
    <recommendedName>
        <fullName evidence="1">Sugar fermentation stimulation protein homolog</fullName>
    </recommendedName>
</protein>
<dbReference type="Pfam" id="PF03749">
    <property type="entry name" value="SfsA"/>
    <property type="match status" value="1"/>
</dbReference>
<comment type="similarity">
    <text evidence="1">Belongs to the SfsA family.</text>
</comment>
<organism evidence="5 6">
    <name type="scientific">Rhodobaculum claviforme</name>
    <dbReference type="NCBI Taxonomy" id="1549854"/>
    <lineage>
        <taxon>Bacteria</taxon>
        <taxon>Pseudomonadati</taxon>
        <taxon>Pseudomonadota</taxon>
        <taxon>Alphaproteobacteria</taxon>
        <taxon>Rhodobacterales</taxon>
        <taxon>Paracoccaceae</taxon>
        <taxon>Rhodobaculum</taxon>
    </lineage>
</organism>
<evidence type="ECO:0000259" key="3">
    <source>
        <dbReference type="Pfam" id="PF03749"/>
    </source>
</evidence>
<comment type="caution">
    <text evidence="5">The sequence shown here is derived from an EMBL/GenBank/DDBJ whole genome shotgun (WGS) entry which is preliminary data.</text>
</comment>
<proteinExistence type="inferred from homology"/>
<dbReference type="Gene3D" id="2.40.50.580">
    <property type="match status" value="1"/>
</dbReference>
<dbReference type="InterPro" id="IPR040452">
    <property type="entry name" value="SfsA_C"/>
</dbReference>
<keyword evidence="6" id="KW-1185">Reference proteome</keyword>
<reference evidence="5" key="2">
    <citation type="journal article" date="2020" name="Microorganisms">
        <title>Osmotic Adaptation and Compatible Solute Biosynthesis of Phototrophic Bacteria as Revealed from Genome Analyses.</title>
        <authorList>
            <person name="Imhoff J.F."/>
            <person name="Rahn T."/>
            <person name="Kunzel S."/>
            <person name="Keller A."/>
            <person name="Neulinger S.C."/>
        </authorList>
    </citation>
    <scope>NUCLEOTIDE SEQUENCE</scope>
    <source>
        <strain evidence="5">LMG 28126</strain>
    </source>
</reference>
<dbReference type="CDD" id="cd22359">
    <property type="entry name" value="SfsA-like_bacterial"/>
    <property type="match status" value="1"/>
</dbReference>
<dbReference type="RefSeq" id="WP_201157621.1">
    <property type="nucleotide sequence ID" value="NZ_NHSD01000277.1"/>
</dbReference>
<evidence type="ECO:0000256" key="1">
    <source>
        <dbReference type="HAMAP-Rule" id="MF_00095"/>
    </source>
</evidence>
<evidence type="ECO:0000256" key="2">
    <source>
        <dbReference type="SAM" id="MobiDB-lite"/>
    </source>
</evidence>
<name>A0A934WJF2_9RHOB</name>
<dbReference type="EMBL" id="NHSD01000277">
    <property type="protein sequence ID" value="MBK5927872.1"/>
    <property type="molecule type" value="Genomic_DNA"/>
</dbReference>
<dbReference type="GO" id="GO:0003677">
    <property type="term" value="F:DNA binding"/>
    <property type="evidence" value="ECO:0007669"/>
    <property type="project" value="InterPro"/>
</dbReference>
<evidence type="ECO:0000313" key="6">
    <source>
        <dbReference type="Proteomes" id="UP000706333"/>
    </source>
</evidence>
<evidence type="ECO:0000259" key="4">
    <source>
        <dbReference type="Pfam" id="PF17746"/>
    </source>
</evidence>
<reference evidence="5" key="1">
    <citation type="submission" date="2017-05" db="EMBL/GenBank/DDBJ databases">
        <authorList>
            <person name="Imhoff J.F."/>
            <person name="Rahn T."/>
            <person name="Kuenzel S."/>
            <person name="Neulinger S.C."/>
        </authorList>
    </citation>
    <scope>NUCLEOTIDE SEQUENCE</scope>
    <source>
        <strain evidence="5">LMG 28126</strain>
    </source>
</reference>
<gene>
    <name evidence="1" type="primary">sfsA</name>
    <name evidence="5" type="ORF">CCR87_11135</name>
</gene>
<sequence length="264" mass="28345">MEFATPLVPARLVRRHKRFLADMVLEGCGTPVTAHCPNSGSMLGLRDPGQRCWLEPVSGRERKLPFAWRLVELPGGHWAGIDAMMPNRVVAEALRAGRIAPLAGHGTVRPEVAYGTGNRVDFLLEGTDGPLHLEVKNVHLRRDTDPDNDTGTGTGTAEFPDCVTARGARHLDALAQVVRDGGRAVLLYLVQRTDCSRVRLAVDLDPGYARAAVRARAAGVVFLAYGTVISPRGVALGTQIPVEAPDAPPDDGRSVFATRPRSGI</sequence>
<dbReference type="InterPro" id="IPR041465">
    <property type="entry name" value="SfsA_N"/>
</dbReference>
<dbReference type="InterPro" id="IPR005224">
    <property type="entry name" value="SfsA"/>
</dbReference>
<dbReference type="Pfam" id="PF17746">
    <property type="entry name" value="SfsA_N"/>
    <property type="match status" value="1"/>
</dbReference>
<evidence type="ECO:0000313" key="5">
    <source>
        <dbReference type="EMBL" id="MBK5927872.1"/>
    </source>
</evidence>